<evidence type="ECO:0000256" key="3">
    <source>
        <dbReference type="RuleBase" id="RU003887"/>
    </source>
</evidence>
<dbReference type="NCBIfam" id="TIGR00093">
    <property type="entry name" value="pseudouridine synthase"/>
    <property type="match status" value="1"/>
</dbReference>
<dbReference type="PANTHER" id="PTHR47683:SF2">
    <property type="entry name" value="RNA-BINDING S4 DOMAIN-CONTAINING PROTEIN"/>
    <property type="match status" value="1"/>
</dbReference>
<reference evidence="5" key="1">
    <citation type="submission" date="2022-09" db="EMBL/GenBank/DDBJ databases">
        <title>Aureispira anguillicida sp. nov., isolated from Leptocephalus of Japanese eel Anguilla japonica.</title>
        <authorList>
            <person name="Yuasa K."/>
            <person name="Mekata T."/>
            <person name="Ikunari K."/>
        </authorList>
    </citation>
    <scope>NUCLEOTIDE SEQUENCE</scope>
    <source>
        <strain evidence="5">EL160426</strain>
    </source>
</reference>
<dbReference type="InterPro" id="IPR020103">
    <property type="entry name" value="PsdUridine_synth_cat_dom_sf"/>
</dbReference>
<dbReference type="Gene3D" id="3.30.70.580">
    <property type="entry name" value="Pseudouridine synthase I, catalytic domain, N-terminal subdomain"/>
    <property type="match status" value="1"/>
</dbReference>
<evidence type="ECO:0000313" key="6">
    <source>
        <dbReference type="Proteomes" id="UP001060919"/>
    </source>
</evidence>
<dbReference type="InterPro" id="IPR000748">
    <property type="entry name" value="PsdUridine_synth_RsuA/RluB/E/F"/>
</dbReference>
<evidence type="ECO:0000313" key="5">
    <source>
        <dbReference type="EMBL" id="BDS12107.1"/>
    </source>
</evidence>
<evidence type="ECO:0000256" key="2">
    <source>
        <dbReference type="ARBA" id="ARBA00023235"/>
    </source>
</evidence>
<dbReference type="GO" id="GO:0140098">
    <property type="term" value="F:catalytic activity, acting on RNA"/>
    <property type="evidence" value="ECO:0007669"/>
    <property type="project" value="UniProtKB-ARBA"/>
</dbReference>
<protein>
    <recommendedName>
        <fullName evidence="3">Pseudouridine synthase</fullName>
        <ecNumber evidence="3">5.4.99.-</ecNumber>
    </recommendedName>
</protein>
<organism evidence="5 6">
    <name type="scientific">Aureispira anguillae</name>
    <dbReference type="NCBI Taxonomy" id="2864201"/>
    <lineage>
        <taxon>Bacteria</taxon>
        <taxon>Pseudomonadati</taxon>
        <taxon>Bacteroidota</taxon>
        <taxon>Saprospiria</taxon>
        <taxon>Saprospirales</taxon>
        <taxon>Saprospiraceae</taxon>
        <taxon>Aureispira</taxon>
    </lineage>
</organism>
<dbReference type="EC" id="5.4.99.-" evidence="3"/>
<dbReference type="EMBL" id="AP026867">
    <property type="protein sequence ID" value="BDS12107.1"/>
    <property type="molecule type" value="Genomic_DNA"/>
</dbReference>
<dbReference type="GO" id="GO:0001522">
    <property type="term" value="P:pseudouridine synthesis"/>
    <property type="evidence" value="ECO:0007669"/>
    <property type="project" value="InterPro"/>
</dbReference>
<proteinExistence type="inferred from homology"/>
<dbReference type="InterPro" id="IPR042092">
    <property type="entry name" value="PsdUridine_s_RsuA/RluB/E/F_cat"/>
</dbReference>
<accession>A0A915YFC7</accession>
<dbReference type="Proteomes" id="UP001060919">
    <property type="component" value="Chromosome"/>
</dbReference>
<dbReference type="RefSeq" id="WP_264793220.1">
    <property type="nucleotide sequence ID" value="NZ_AP026867.1"/>
</dbReference>
<dbReference type="GO" id="GO:0006364">
    <property type="term" value="P:rRNA processing"/>
    <property type="evidence" value="ECO:0007669"/>
    <property type="project" value="UniProtKB-ARBA"/>
</dbReference>
<keyword evidence="2 3" id="KW-0413">Isomerase</keyword>
<gene>
    <name evidence="5" type="ORF">AsAng_0028220</name>
</gene>
<dbReference type="SUPFAM" id="SSF55120">
    <property type="entry name" value="Pseudouridine synthase"/>
    <property type="match status" value="1"/>
</dbReference>
<dbReference type="Gene3D" id="3.30.70.1560">
    <property type="entry name" value="Alpha-L RNA-binding motif"/>
    <property type="match status" value="1"/>
</dbReference>
<dbReference type="InterPro" id="IPR006145">
    <property type="entry name" value="PsdUridine_synth_RsuA/RluA"/>
</dbReference>
<dbReference type="PANTHER" id="PTHR47683">
    <property type="entry name" value="PSEUDOURIDINE SYNTHASE FAMILY PROTEIN-RELATED"/>
    <property type="match status" value="1"/>
</dbReference>
<name>A0A915YFC7_9BACT</name>
<sequence length="201" mass="23312">MPLQYYIIYKPFGMLSQFSQEHESHVTLAHLDFTFDKDIYPVGRLDKDSEGLLILTNDKKLTDALLNPKNKHWRSYWVQVDDIPSTTAIQALKQGVDIKVGKTIYRTKPAKAQLLAQAPELPERTPPIRFRKNIPTAWLQIGLIEGKNRQVRRMTASVGYPTLRLVRHQIVNLKLQDMQIGEVRSLDRTSIYQLLQLHKIR</sequence>
<comment type="similarity">
    <text evidence="1 3">Belongs to the pseudouridine synthase RsuA family.</text>
</comment>
<dbReference type="InterPro" id="IPR018496">
    <property type="entry name" value="PsdUridine_synth_RsuA/RluB_CS"/>
</dbReference>
<dbReference type="Pfam" id="PF00849">
    <property type="entry name" value="PseudoU_synth_2"/>
    <property type="match status" value="1"/>
</dbReference>
<dbReference type="InterPro" id="IPR020094">
    <property type="entry name" value="TruA/RsuA/RluB/E/F_N"/>
</dbReference>
<evidence type="ECO:0000259" key="4">
    <source>
        <dbReference type="Pfam" id="PF00849"/>
    </source>
</evidence>
<evidence type="ECO:0000256" key="1">
    <source>
        <dbReference type="ARBA" id="ARBA00008348"/>
    </source>
</evidence>
<dbReference type="InterPro" id="IPR050343">
    <property type="entry name" value="RsuA_PseudoU_synthase"/>
</dbReference>
<dbReference type="KEGG" id="aup:AsAng_0028220"/>
<dbReference type="PROSITE" id="PS01149">
    <property type="entry name" value="PSI_RSU"/>
    <property type="match status" value="1"/>
</dbReference>
<feature type="domain" description="Pseudouridine synthase RsuA/RluA-like" evidence="4">
    <location>
        <begin position="4"/>
        <end position="156"/>
    </location>
</feature>
<dbReference type="GO" id="GO:0009982">
    <property type="term" value="F:pseudouridine synthase activity"/>
    <property type="evidence" value="ECO:0007669"/>
    <property type="project" value="InterPro"/>
</dbReference>
<dbReference type="AlphaFoldDB" id="A0A915YFC7"/>
<keyword evidence="6" id="KW-1185">Reference proteome</keyword>
<dbReference type="GO" id="GO:0003723">
    <property type="term" value="F:RNA binding"/>
    <property type="evidence" value="ECO:0007669"/>
    <property type="project" value="InterPro"/>
</dbReference>